<gene>
    <name evidence="4" type="ORF">LPTSP4_35630</name>
</gene>
<dbReference type="Gene3D" id="1.10.357.10">
    <property type="entry name" value="Tetracycline Repressor, domain 2"/>
    <property type="match status" value="1"/>
</dbReference>
<dbReference type="Pfam" id="PF16925">
    <property type="entry name" value="TetR_C_13"/>
    <property type="match status" value="1"/>
</dbReference>
<dbReference type="InterPro" id="IPR011075">
    <property type="entry name" value="TetR_C"/>
</dbReference>
<dbReference type="EMBL" id="BFBB01000009">
    <property type="protein sequence ID" value="GBF52025.1"/>
    <property type="molecule type" value="Genomic_DNA"/>
</dbReference>
<dbReference type="Proteomes" id="UP000245133">
    <property type="component" value="Unassembled WGS sequence"/>
</dbReference>
<accession>A0A2P2E556</accession>
<evidence type="ECO:0000313" key="4">
    <source>
        <dbReference type="EMBL" id="GBF52025.1"/>
    </source>
</evidence>
<evidence type="ECO:0000313" key="5">
    <source>
        <dbReference type="Proteomes" id="UP000245133"/>
    </source>
</evidence>
<sequence>MQTQSEISYYQGCPIAVFSCQFPIGKEPFSQEFRSIAAKWEKTIIDQLERWKALGKLAPGLDTRALALDIINIYEGCLVNWRITGSKEYIDRMEKLLGQLLVAGTSDF</sequence>
<comment type="caution">
    <text evidence="4">The sequence shown here is derived from an EMBL/GenBank/DDBJ whole genome shotgun (WGS) entry which is preliminary data.</text>
</comment>
<dbReference type="AlphaFoldDB" id="A0A2P2E556"/>
<evidence type="ECO:0000256" key="1">
    <source>
        <dbReference type="ARBA" id="ARBA00023015"/>
    </source>
</evidence>
<keyword evidence="2" id="KW-0804">Transcription</keyword>
<evidence type="ECO:0000259" key="3">
    <source>
        <dbReference type="Pfam" id="PF16925"/>
    </source>
</evidence>
<keyword evidence="1" id="KW-0805">Transcription regulation</keyword>
<reference evidence="4 5" key="1">
    <citation type="submission" date="2018-02" db="EMBL/GenBank/DDBJ databases">
        <title>Novel Leptospira species isolated from soil and water in Japan.</title>
        <authorList>
            <person name="Nakao R."/>
            <person name="Masuzawa T."/>
        </authorList>
    </citation>
    <scope>NUCLEOTIDE SEQUENCE [LARGE SCALE GENOMIC DNA]</scope>
    <source>
        <strain evidence="4 5">YH101</strain>
    </source>
</reference>
<feature type="domain" description="Tetracyclin repressor-like C-terminal" evidence="3">
    <location>
        <begin position="9"/>
        <end position="95"/>
    </location>
</feature>
<dbReference type="SUPFAM" id="SSF48498">
    <property type="entry name" value="Tetracyclin repressor-like, C-terminal domain"/>
    <property type="match status" value="1"/>
</dbReference>
<organism evidence="4 5">
    <name type="scientific">Leptospira ryugenii</name>
    <dbReference type="NCBI Taxonomy" id="1917863"/>
    <lineage>
        <taxon>Bacteria</taxon>
        <taxon>Pseudomonadati</taxon>
        <taxon>Spirochaetota</taxon>
        <taxon>Spirochaetia</taxon>
        <taxon>Leptospirales</taxon>
        <taxon>Leptospiraceae</taxon>
        <taxon>Leptospira</taxon>
    </lineage>
</organism>
<name>A0A2P2E556_9LEPT</name>
<dbReference type="InterPro" id="IPR036271">
    <property type="entry name" value="Tet_transcr_reg_TetR-rel_C_sf"/>
</dbReference>
<proteinExistence type="predicted"/>
<keyword evidence="5" id="KW-1185">Reference proteome</keyword>
<evidence type="ECO:0000256" key="2">
    <source>
        <dbReference type="ARBA" id="ARBA00023163"/>
    </source>
</evidence>
<protein>
    <submittedName>
        <fullName evidence="4">Transcriptional regulator, TetR family</fullName>
    </submittedName>
</protein>